<protein>
    <recommendedName>
        <fullName evidence="2">RNase H type-1 domain-containing protein</fullName>
    </recommendedName>
</protein>
<dbReference type="EMBL" id="JBBNAF010000003">
    <property type="protein sequence ID" value="KAK9160831.1"/>
    <property type="molecule type" value="Genomic_DNA"/>
</dbReference>
<evidence type="ECO:0000259" key="2">
    <source>
        <dbReference type="Pfam" id="PF13456"/>
    </source>
</evidence>
<feature type="region of interest" description="Disordered" evidence="1">
    <location>
        <begin position="1"/>
        <end position="25"/>
    </location>
</feature>
<reference evidence="3 4" key="1">
    <citation type="submission" date="2024-01" db="EMBL/GenBank/DDBJ databases">
        <title>Genome assemblies of Stephania.</title>
        <authorList>
            <person name="Yang L."/>
        </authorList>
    </citation>
    <scope>NUCLEOTIDE SEQUENCE [LARGE SCALE GENOMIC DNA]</scope>
    <source>
        <strain evidence="3">YNDBR</strain>
        <tissue evidence="3">Leaf</tissue>
    </source>
</reference>
<feature type="domain" description="RNase H type-1" evidence="2">
    <location>
        <begin position="36"/>
        <end position="107"/>
    </location>
</feature>
<dbReference type="InterPro" id="IPR052929">
    <property type="entry name" value="RNase_H-like_EbsB-rel"/>
</dbReference>
<accession>A0AAP0KYA9</accession>
<sequence length="110" mass="11986">MEWQSARRAGFADGANQSRKGVAKWKKPKPEEFKCNVDVVVFKDGGVSSYGVVLLDDLGTSIAAMGGKVIGVVERREVEAIGVREALSWVKGRGINGVFIETDAEMMLKR</sequence>
<dbReference type="PANTHER" id="PTHR47074">
    <property type="entry name" value="BNAC02G40300D PROTEIN"/>
    <property type="match status" value="1"/>
</dbReference>
<dbReference type="Proteomes" id="UP001420932">
    <property type="component" value="Unassembled WGS sequence"/>
</dbReference>
<dbReference type="Gene3D" id="3.30.420.10">
    <property type="entry name" value="Ribonuclease H-like superfamily/Ribonuclease H"/>
    <property type="match status" value="1"/>
</dbReference>
<dbReference type="PANTHER" id="PTHR47074:SF11">
    <property type="entry name" value="REVERSE TRANSCRIPTASE-LIKE PROTEIN"/>
    <property type="match status" value="1"/>
</dbReference>
<evidence type="ECO:0000313" key="3">
    <source>
        <dbReference type="EMBL" id="KAK9160831.1"/>
    </source>
</evidence>
<evidence type="ECO:0000313" key="4">
    <source>
        <dbReference type="Proteomes" id="UP001420932"/>
    </source>
</evidence>
<comment type="caution">
    <text evidence="3">The sequence shown here is derived from an EMBL/GenBank/DDBJ whole genome shotgun (WGS) entry which is preliminary data.</text>
</comment>
<organism evidence="3 4">
    <name type="scientific">Stephania yunnanensis</name>
    <dbReference type="NCBI Taxonomy" id="152371"/>
    <lineage>
        <taxon>Eukaryota</taxon>
        <taxon>Viridiplantae</taxon>
        <taxon>Streptophyta</taxon>
        <taxon>Embryophyta</taxon>
        <taxon>Tracheophyta</taxon>
        <taxon>Spermatophyta</taxon>
        <taxon>Magnoliopsida</taxon>
        <taxon>Ranunculales</taxon>
        <taxon>Menispermaceae</taxon>
        <taxon>Menispermoideae</taxon>
        <taxon>Cissampelideae</taxon>
        <taxon>Stephania</taxon>
    </lineage>
</organism>
<name>A0AAP0KYA9_9MAGN</name>
<keyword evidence="4" id="KW-1185">Reference proteome</keyword>
<dbReference type="GO" id="GO:0004523">
    <property type="term" value="F:RNA-DNA hybrid ribonuclease activity"/>
    <property type="evidence" value="ECO:0007669"/>
    <property type="project" value="InterPro"/>
</dbReference>
<gene>
    <name evidence="3" type="ORF">Syun_007172</name>
</gene>
<dbReference type="AlphaFoldDB" id="A0AAP0KYA9"/>
<proteinExistence type="predicted"/>
<dbReference type="GO" id="GO:0003676">
    <property type="term" value="F:nucleic acid binding"/>
    <property type="evidence" value="ECO:0007669"/>
    <property type="project" value="InterPro"/>
</dbReference>
<dbReference type="InterPro" id="IPR002156">
    <property type="entry name" value="RNaseH_domain"/>
</dbReference>
<dbReference type="InterPro" id="IPR036397">
    <property type="entry name" value="RNaseH_sf"/>
</dbReference>
<dbReference type="Pfam" id="PF13456">
    <property type="entry name" value="RVT_3"/>
    <property type="match status" value="1"/>
</dbReference>
<evidence type="ECO:0000256" key="1">
    <source>
        <dbReference type="SAM" id="MobiDB-lite"/>
    </source>
</evidence>